<sequence>MADESETGPIAVMADTDGEVKIPAPKKERSPRGQKTAAQSPHEATQAPAPKAPAAKPRKHTDKEKIEKLKLIEMQASGGSGTLKDAIKKAGISEQTYYLWKRAAKPVQQPEQKSVAAVDAFEDLVQLEEENLKLRKALAAKLRTENAELRKRLGLD</sequence>
<evidence type="ECO:0000313" key="4">
    <source>
        <dbReference type="EMBL" id="SEO44132.1"/>
    </source>
</evidence>
<dbReference type="GO" id="GO:0004803">
    <property type="term" value="F:transposase activity"/>
    <property type="evidence" value="ECO:0007669"/>
    <property type="project" value="InterPro"/>
</dbReference>
<reference evidence="3" key="3">
    <citation type="submission" date="2016-10" db="EMBL/GenBank/DDBJ databases">
        <authorList>
            <person name="de Groot N.N."/>
        </authorList>
    </citation>
    <scope>NUCLEOTIDE SEQUENCE [LARGE SCALE GENOMIC DNA]</scope>
    <source>
        <strain evidence="3">CCBAU85039</strain>
    </source>
</reference>
<dbReference type="EMBL" id="FOCV01000017">
    <property type="protein sequence ID" value="SEO44132.1"/>
    <property type="molecule type" value="Genomic_DNA"/>
</dbReference>
<dbReference type="RefSeq" id="WP_072377164.1">
    <property type="nucleotide sequence ID" value="NZ_FNXB01000017.1"/>
</dbReference>
<keyword evidence="6" id="KW-1185">Reference proteome</keyword>
<dbReference type="InterPro" id="IPR009057">
    <property type="entry name" value="Homeodomain-like_sf"/>
</dbReference>
<dbReference type="Proteomes" id="UP000183063">
    <property type="component" value="Unassembled WGS sequence"/>
</dbReference>
<reference evidence="5" key="2">
    <citation type="submission" date="2016-10" db="EMBL/GenBank/DDBJ databases">
        <authorList>
            <person name="Wibberg D."/>
        </authorList>
    </citation>
    <scope>NUCLEOTIDE SEQUENCE [LARGE SCALE GENOMIC DNA]</scope>
</reference>
<dbReference type="SUPFAM" id="SSF46689">
    <property type="entry name" value="Homeodomain-like"/>
    <property type="match status" value="1"/>
</dbReference>
<dbReference type="InterPro" id="IPR002514">
    <property type="entry name" value="Transposase_8"/>
</dbReference>
<evidence type="ECO:0000313" key="6">
    <source>
        <dbReference type="Proteomes" id="UP000198939"/>
    </source>
</evidence>
<evidence type="ECO:0000256" key="1">
    <source>
        <dbReference type="SAM" id="Coils"/>
    </source>
</evidence>
<dbReference type="GO" id="GO:0006313">
    <property type="term" value="P:DNA transposition"/>
    <property type="evidence" value="ECO:0007669"/>
    <property type="project" value="InterPro"/>
</dbReference>
<dbReference type="GO" id="GO:0003677">
    <property type="term" value="F:DNA binding"/>
    <property type="evidence" value="ECO:0007669"/>
    <property type="project" value="InterPro"/>
</dbReference>
<reference evidence="4 6" key="1">
    <citation type="submission" date="2016-10" db="EMBL/GenBank/DDBJ databases">
        <authorList>
            <person name="Varghese N."/>
            <person name="Submissions S."/>
        </authorList>
    </citation>
    <scope>NUCLEOTIDE SEQUENCE [LARGE SCALE GENOMIC DNA]</scope>
    <source>
        <strain evidence="4 6">CGMCC 1.7071</strain>
    </source>
</reference>
<evidence type="ECO:0000256" key="2">
    <source>
        <dbReference type="SAM" id="MobiDB-lite"/>
    </source>
</evidence>
<dbReference type="OrthoDB" id="8453701at2"/>
<dbReference type="EMBL" id="FNXB01000017">
    <property type="protein sequence ID" value="SEH98622.1"/>
    <property type="molecule type" value="Genomic_DNA"/>
</dbReference>
<name>A0A1H8PQ53_9HYPH</name>
<dbReference type="Proteomes" id="UP000198939">
    <property type="component" value="Unassembled WGS sequence"/>
</dbReference>
<evidence type="ECO:0000313" key="3">
    <source>
        <dbReference type="EMBL" id="SEH98622.1"/>
    </source>
</evidence>
<feature type="coiled-coil region" evidence="1">
    <location>
        <begin position="117"/>
        <end position="144"/>
    </location>
</feature>
<dbReference type="AlphaFoldDB" id="A0A1H8PQ53"/>
<feature type="region of interest" description="Disordered" evidence="2">
    <location>
        <begin position="1"/>
        <end position="65"/>
    </location>
</feature>
<organism evidence="3 5">
    <name type="scientific">Rhizobium tibeticum</name>
    <dbReference type="NCBI Taxonomy" id="501024"/>
    <lineage>
        <taxon>Bacteria</taxon>
        <taxon>Pseudomonadati</taxon>
        <taxon>Pseudomonadota</taxon>
        <taxon>Alphaproteobacteria</taxon>
        <taxon>Hyphomicrobiales</taxon>
        <taxon>Rhizobiaceae</taxon>
        <taxon>Rhizobium/Agrobacterium group</taxon>
        <taxon>Rhizobium</taxon>
    </lineage>
</organism>
<dbReference type="Pfam" id="PF01527">
    <property type="entry name" value="HTH_Tnp_1"/>
    <property type="match status" value="1"/>
</dbReference>
<keyword evidence="1" id="KW-0175">Coiled coil</keyword>
<evidence type="ECO:0000313" key="5">
    <source>
        <dbReference type="Proteomes" id="UP000183063"/>
    </source>
</evidence>
<gene>
    <name evidence="3" type="ORF">RTCCBAU85039_3507</name>
    <name evidence="4" type="ORF">SAMN05216228_101768</name>
</gene>
<proteinExistence type="predicted"/>
<accession>A0A1H8PQ53</accession>
<protein>
    <submittedName>
        <fullName evidence="4">Transposase</fullName>
    </submittedName>
</protein>